<evidence type="ECO:0000313" key="4">
    <source>
        <dbReference type="Proteomes" id="UP000455569"/>
    </source>
</evidence>
<comment type="caution">
    <text evidence="2">The sequence shown here is derived from an EMBL/GenBank/DDBJ whole genome shotgun (WGS) entry which is preliminary data.</text>
</comment>
<reference evidence="2 5" key="1">
    <citation type="submission" date="2018-06" db="EMBL/GenBank/DDBJ databases">
        <authorList>
            <consortium name="GenomeTrakr: Next Generation Sequencing Network for Food Pathogen Tracability"/>
        </authorList>
    </citation>
    <scope>NUCLEOTIDE SEQUENCE [LARGE SCALE GENOMIC DNA]</scope>
    <source>
        <strain evidence="3 4">CFSAN102901</strain>
        <strain evidence="2 5">FDA960927-006-004</strain>
    </source>
</reference>
<dbReference type="CDD" id="cd19481">
    <property type="entry name" value="RecA-like_protease"/>
    <property type="match status" value="1"/>
</dbReference>
<evidence type="ECO:0000313" key="3">
    <source>
        <dbReference type="EMBL" id="EDN7716429.1"/>
    </source>
</evidence>
<dbReference type="EMBL" id="AABBAW010000011">
    <property type="protein sequence ID" value="EAG2516458.1"/>
    <property type="molecule type" value="Genomic_DNA"/>
</dbReference>
<proteinExistence type="predicted"/>
<evidence type="ECO:0000313" key="5">
    <source>
        <dbReference type="Proteomes" id="UP000525850"/>
    </source>
</evidence>
<dbReference type="EMBL" id="AANCRK010000010">
    <property type="protein sequence ID" value="EDN7716429.1"/>
    <property type="molecule type" value="Genomic_DNA"/>
</dbReference>
<evidence type="ECO:0000259" key="1">
    <source>
        <dbReference type="SMART" id="SM00382"/>
    </source>
</evidence>
<accession>A0A3T1Z1X1</accession>
<dbReference type="SUPFAM" id="SSF52540">
    <property type="entry name" value="P-loop containing nucleoside triphosphate hydrolases"/>
    <property type="match status" value="1"/>
</dbReference>
<dbReference type="Proteomes" id="UP000455569">
    <property type="component" value="Unassembled WGS sequence"/>
</dbReference>
<dbReference type="Proteomes" id="UP000525850">
    <property type="component" value="Unassembled WGS sequence"/>
</dbReference>
<dbReference type="Gene3D" id="3.40.50.300">
    <property type="entry name" value="P-loop containing nucleotide triphosphate hydrolases"/>
    <property type="match status" value="1"/>
</dbReference>
<dbReference type="InterPro" id="IPR003959">
    <property type="entry name" value="ATPase_AAA_core"/>
</dbReference>
<dbReference type="GO" id="GO:0016887">
    <property type="term" value="F:ATP hydrolysis activity"/>
    <property type="evidence" value="ECO:0007669"/>
    <property type="project" value="InterPro"/>
</dbReference>
<organism evidence="2 5">
    <name type="scientific">Listeria monocytogenes</name>
    <dbReference type="NCBI Taxonomy" id="1639"/>
    <lineage>
        <taxon>Bacteria</taxon>
        <taxon>Bacillati</taxon>
        <taxon>Bacillota</taxon>
        <taxon>Bacilli</taxon>
        <taxon>Bacillales</taxon>
        <taxon>Listeriaceae</taxon>
        <taxon>Listeria</taxon>
    </lineage>
</organism>
<dbReference type="SMART" id="SM00382">
    <property type="entry name" value="AAA"/>
    <property type="match status" value="1"/>
</dbReference>
<gene>
    <name evidence="2" type="ORF">B1N52_15060</name>
    <name evidence="3" type="ORF">GQG13_15030</name>
</gene>
<dbReference type="AlphaFoldDB" id="A0A3T1Z1X1"/>
<dbReference type="InterPro" id="IPR027417">
    <property type="entry name" value="P-loop_NTPase"/>
</dbReference>
<feature type="domain" description="AAA+ ATPase" evidence="1">
    <location>
        <begin position="130"/>
        <end position="262"/>
    </location>
</feature>
<name>A0A3T1Z1X1_LISMN</name>
<evidence type="ECO:0000313" key="2">
    <source>
        <dbReference type="EMBL" id="EAG2516458.1"/>
    </source>
</evidence>
<dbReference type="GO" id="GO:0005524">
    <property type="term" value="F:ATP binding"/>
    <property type="evidence" value="ECO:0007669"/>
    <property type="project" value="InterPro"/>
</dbReference>
<sequence length="375" mass="42208">MNGENIMRKNVLNYLPDLVEASFSGDNNSLESVILSMIRIMAKDSETKGIAEKLSKLLSKHQAGLYLDKNITRAFTIEKESSEIDLYVNRRIPTKGIDELILNRETLSKVNDLIISYRNRDKLESLQIKTSKKIILNGPPGTGKSSIGEALAKELSLELVFVNVPTLFSSYLGDSGKTITNVFSNLSNRKAIIVFDEFDSIAVGRGSTNDVGEMRRVVNSVLTSMDNWQGDGLLLATTNDKKNLDPAIWRRFDEKIDIDLPDASNRKKLWNLYSRNNLSRDELTILTELSQGFSPAEIEIFSQQGLRLKVIKGQEPFLTILNQIDIPKLTTEKKQYIVRYLKKNFRNLATRDIADLVGISKSSVQRYLIGDVDNG</sequence>
<dbReference type="Pfam" id="PF00004">
    <property type="entry name" value="AAA"/>
    <property type="match status" value="1"/>
</dbReference>
<dbReference type="PANTHER" id="PTHR23077">
    <property type="entry name" value="AAA-FAMILY ATPASE"/>
    <property type="match status" value="1"/>
</dbReference>
<dbReference type="InterPro" id="IPR003593">
    <property type="entry name" value="AAA+_ATPase"/>
</dbReference>
<dbReference type="PANTHER" id="PTHR23077:SF198">
    <property type="entry name" value="ATP-DEPENDENT ZINC METALLOPROTEASE FTSH"/>
    <property type="match status" value="1"/>
</dbReference>
<dbReference type="InterPro" id="IPR050168">
    <property type="entry name" value="AAA_ATPase_domain"/>
</dbReference>
<protein>
    <submittedName>
        <fullName evidence="2">AAA family ATPase</fullName>
    </submittedName>
</protein>